<gene>
    <name evidence="1" type="ORF">DFQ12_2980</name>
</gene>
<evidence type="ECO:0000313" key="1">
    <source>
        <dbReference type="EMBL" id="RKE52735.1"/>
    </source>
</evidence>
<protein>
    <submittedName>
        <fullName evidence="1">Lantibiotic biosynthesis dehydratase-like protein</fullName>
    </submittedName>
</protein>
<dbReference type="AlphaFoldDB" id="A0A420B7Z3"/>
<sequence>MEIFEYPLLRICGSSINNLNKFVAAECYNKILNVLTKRKELQALSNKIGAELESLFSKNLNSNEKNSLSNIRKRVDKMLVIKRKDELNIGQFEELVRDISFYNNAINEYKLCSELVEIELDQSFKKFTETFQETILERKEFSSAILLSSLPLFNDLNKYVLNEKVERKTEISLFKYFLRYVTKTSPYSEFTHTNFNRILCDKFCKILTAVGEKRNLITLNLYLRTVLFELIKRNERFFPKLDVNLNKTITDFNKHSSIYITNLNNVEEAHIFDNSPIICEIFNVFSEKPSMSIELLSEILIENVEVDYSDLLKYLSDLVDKDILVVTNFHFQEEDNWLELIIIELKRLFPFEENMNIVSRELSDIQGFIGDYEKIIDPIEKSKLLDRIINSYCTGIACLIRDDDDAVKQFYKLFKDRFLYDKTIEVTLSDDLPTSFRYLLKNVKKSQFIYEDVKSPYTVSINNRQITAIVDSLDKLNRVNLAYANNFIDVPTALWKAFIKNNADLNQKPFVQMYHDYWQLDERDESLNGGIDLSGNNCEILDLLVNESLDDDVLHIKSKDFEIRDDLLESSYTVFTQLFLEGIELKAVLNSDIFEGYGRLLGRFFNRRTAKEELVLEEMRNFNLSKNSAEMLVQLSHPSDFNANIHPALLESKLTHKEEKTSITNVYLKDLVVRYDQKTRRLVLCNKVLNREVKFIDVDLQAQEARPTYFRFLIHYFSVLKTEGVQFVVQRIYKLREEANSGKNVSVLPRIVLDNNIILRRKSWKISQDILDQITNQSFTLFFIKLVEISMEYGIDDVVFAQIRYHRNRKPFYVDLKIPITVRILFDFLKSNKEHDLYLMEMQPSSDSLFFNESGDPFVTEHILDWKN</sequence>
<dbReference type="RefSeq" id="WP_120259747.1">
    <property type="nucleotide sequence ID" value="NZ_RAPY01000002.1"/>
</dbReference>
<dbReference type="Proteomes" id="UP000286246">
    <property type="component" value="Unassembled WGS sequence"/>
</dbReference>
<comment type="caution">
    <text evidence="1">The sequence shown here is derived from an EMBL/GenBank/DDBJ whole genome shotgun (WGS) entry which is preliminary data.</text>
</comment>
<keyword evidence="2" id="KW-1185">Reference proteome</keyword>
<organism evidence="1 2">
    <name type="scientific">Sphingobacterium detergens</name>
    <dbReference type="NCBI Taxonomy" id="1145106"/>
    <lineage>
        <taxon>Bacteria</taxon>
        <taxon>Pseudomonadati</taxon>
        <taxon>Bacteroidota</taxon>
        <taxon>Sphingobacteriia</taxon>
        <taxon>Sphingobacteriales</taxon>
        <taxon>Sphingobacteriaceae</taxon>
        <taxon>Sphingobacterium</taxon>
    </lineage>
</organism>
<dbReference type="EMBL" id="RAPY01000002">
    <property type="protein sequence ID" value="RKE52735.1"/>
    <property type="molecule type" value="Genomic_DNA"/>
</dbReference>
<accession>A0A420B7Z3</accession>
<reference evidence="1 2" key="1">
    <citation type="submission" date="2018-09" db="EMBL/GenBank/DDBJ databases">
        <title>Genomic Encyclopedia of Type Strains, Phase III (KMG-III): the genomes of soil and plant-associated and newly described type strains.</title>
        <authorList>
            <person name="Whitman W."/>
        </authorList>
    </citation>
    <scope>NUCLEOTIDE SEQUENCE [LARGE SCALE GENOMIC DNA]</scope>
    <source>
        <strain evidence="1 2">CECT 7938</strain>
    </source>
</reference>
<evidence type="ECO:0000313" key="2">
    <source>
        <dbReference type="Proteomes" id="UP000286246"/>
    </source>
</evidence>
<proteinExistence type="predicted"/>
<name>A0A420B7Z3_SPHD1</name>
<dbReference type="OrthoDB" id="1412480at2"/>